<evidence type="ECO:0000313" key="1">
    <source>
        <dbReference type="EMBL" id="BAD84591.1"/>
    </source>
</evidence>
<proteinExistence type="predicted"/>
<dbReference type="Proteomes" id="UP000000536">
    <property type="component" value="Chromosome"/>
</dbReference>
<dbReference type="eggNOG" id="arCOG03936">
    <property type="taxonomic scope" value="Archaea"/>
</dbReference>
<dbReference type="KEGG" id="tko:TK0402"/>
<keyword evidence="2" id="KW-1185">Reference proteome</keyword>
<dbReference type="PIRSF" id="PIRSF019240">
    <property type="entry name" value="UCP019240_SpoVT/AbrB-related"/>
    <property type="match status" value="1"/>
</dbReference>
<sequence>MPDQDASEARVVEPLAKFHAKVTRGGQFTFPLYTRLYHNLDVGDYVELIIRTKVDGEVLRGMFIARLVDKGNITIPKGLRSEMKIDQNSIIEVIVVRAYRLKDLLGDKAKFIRQLALKKYKILT</sequence>
<reference evidence="1 2" key="1">
    <citation type="journal article" date="2005" name="Genome Res.">
        <title>Complete genome sequence of the hyperthermophilic archaeon Thermococcus kodakaraensis KOD1 and comparison with Pyrococcus genomes.</title>
        <authorList>
            <person name="Fukui T."/>
            <person name="Atomi H."/>
            <person name="Kanai T."/>
            <person name="Matsumi R."/>
            <person name="Fujiwara S."/>
            <person name="Imanaka T."/>
        </authorList>
    </citation>
    <scope>NUCLEOTIDE SEQUENCE [LARGE SCALE GENOMIC DNA]</scope>
    <source>
        <strain evidence="2">ATCC BAA-918 / JCM 12380 / KOD1</strain>
    </source>
</reference>
<dbReference type="AlphaFoldDB" id="Q5JG83"/>
<dbReference type="SUPFAM" id="SSF89447">
    <property type="entry name" value="AbrB/MazE/MraZ-like"/>
    <property type="match status" value="1"/>
</dbReference>
<dbReference type="STRING" id="69014.TK0402"/>
<protein>
    <submittedName>
        <fullName evidence="1">Predicted transcription regulator, SpoVT/AbrB family</fullName>
    </submittedName>
</protein>
<gene>
    <name evidence="1" type="ordered locus">TK0402</name>
</gene>
<dbReference type="InParanoid" id="Q5JG83"/>
<evidence type="ECO:0000313" key="2">
    <source>
        <dbReference type="Proteomes" id="UP000000536"/>
    </source>
</evidence>
<dbReference type="PATRIC" id="fig|69014.16.peg.397"/>
<name>Q5JG83_THEKO</name>
<dbReference type="OrthoDB" id="87832at2157"/>
<accession>Q5JG83</accession>
<dbReference type="InterPro" id="IPR037914">
    <property type="entry name" value="SpoVT-AbrB_sf"/>
</dbReference>
<dbReference type="EnsemblBacteria" id="BAD84591">
    <property type="protein sequence ID" value="BAD84591"/>
    <property type="gene ID" value="TK0402"/>
</dbReference>
<dbReference type="RefSeq" id="WP_011249357.1">
    <property type="nucleotide sequence ID" value="NC_006624.1"/>
</dbReference>
<dbReference type="PhylomeDB" id="Q5JG83"/>
<dbReference type="HOGENOM" id="CLU_149113_0_0_2"/>
<dbReference type="EMBL" id="AP006878">
    <property type="protein sequence ID" value="BAD84591.1"/>
    <property type="molecule type" value="Genomic_DNA"/>
</dbReference>
<dbReference type="InterPro" id="IPR016752">
    <property type="entry name" value="UCP019240_SpoVT/AbrB-related"/>
</dbReference>
<dbReference type="GeneID" id="78446910"/>
<organism evidence="1 2">
    <name type="scientific">Thermococcus kodakarensis (strain ATCC BAA-918 / JCM 12380 / KOD1)</name>
    <name type="common">Pyrococcus kodakaraensis (strain KOD1)</name>
    <dbReference type="NCBI Taxonomy" id="69014"/>
    <lineage>
        <taxon>Archaea</taxon>
        <taxon>Methanobacteriati</taxon>
        <taxon>Methanobacteriota</taxon>
        <taxon>Thermococci</taxon>
        <taxon>Thermococcales</taxon>
        <taxon>Thermococcaceae</taxon>
        <taxon>Thermococcus</taxon>
    </lineage>
</organism>